<keyword evidence="2" id="KW-1185">Reference proteome</keyword>
<gene>
    <name evidence="1" type="ORF">BIY37_03420</name>
</gene>
<dbReference type="Proteomes" id="UP000242219">
    <property type="component" value="Unassembled WGS sequence"/>
</dbReference>
<organism evidence="1 2">
    <name type="scientific">Candidatus Brocadia sapporoensis</name>
    <dbReference type="NCBI Taxonomy" id="392547"/>
    <lineage>
        <taxon>Bacteria</taxon>
        <taxon>Pseudomonadati</taxon>
        <taxon>Planctomycetota</taxon>
        <taxon>Candidatus Brocadiia</taxon>
        <taxon>Candidatus Brocadiales</taxon>
        <taxon>Candidatus Brocadiaceae</taxon>
        <taxon>Candidatus Brocadia</taxon>
    </lineage>
</organism>
<protein>
    <submittedName>
        <fullName evidence="1">Uncharacterized protein</fullName>
    </submittedName>
</protein>
<accession>A0A1V6M225</accession>
<dbReference type="AlphaFoldDB" id="A0A1V6M225"/>
<evidence type="ECO:0000313" key="1">
    <source>
        <dbReference type="EMBL" id="OQD46417.1"/>
    </source>
</evidence>
<evidence type="ECO:0000313" key="2">
    <source>
        <dbReference type="Proteomes" id="UP000242219"/>
    </source>
</evidence>
<proteinExistence type="predicted"/>
<name>A0A1V6M225_9BACT</name>
<sequence length="60" mass="7036">MLYNKLCWGVINFYRKINKRDQNLAEGGGVECGENVVFQTEVDEKIFLKKIIFKNIFMSC</sequence>
<dbReference type="EMBL" id="MJUW02000038">
    <property type="protein sequence ID" value="OQD46417.1"/>
    <property type="molecule type" value="Genomic_DNA"/>
</dbReference>
<comment type="caution">
    <text evidence="1">The sequence shown here is derived from an EMBL/GenBank/DDBJ whole genome shotgun (WGS) entry which is preliminary data.</text>
</comment>
<reference evidence="1 2" key="1">
    <citation type="journal article" date="2016" name="Genome Announc.">
        <title>Draft Genome Sequence of the Anaerobic Ammonium-Oxidizing Bacterium 'Candidatus Brocadia sp. 40'.</title>
        <authorList>
            <person name="Ali M."/>
            <person name="Haroon M.F."/>
            <person name="Narita Y."/>
            <person name="Zhang L."/>
            <person name="Rangel Shaw D."/>
            <person name="Okabe S."/>
            <person name="Saikaly P.E."/>
        </authorList>
    </citation>
    <scope>NUCLEOTIDE SEQUENCE [LARGE SCALE GENOMIC DNA]</scope>
    <source>
        <strain evidence="1 2">40</strain>
    </source>
</reference>